<dbReference type="InterPro" id="IPR011646">
    <property type="entry name" value="KAP_P-loop"/>
</dbReference>
<dbReference type="Proteomes" id="UP000481033">
    <property type="component" value="Unassembled WGS sequence"/>
</dbReference>
<accession>A0A6M0RPS6</accession>
<name>A0A6M0RPS6_9CYAN</name>
<keyword evidence="2" id="KW-0547">Nucleotide-binding</keyword>
<dbReference type="InterPro" id="IPR027417">
    <property type="entry name" value="P-loop_NTPase"/>
</dbReference>
<evidence type="ECO:0000259" key="1">
    <source>
        <dbReference type="Pfam" id="PF07693"/>
    </source>
</evidence>
<dbReference type="GO" id="GO:0005524">
    <property type="term" value="F:ATP binding"/>
    <property type="evidence" value="ECO:0007669"/>
    <property type="project" value="UniProtKB-KW"/>
</dbReference>
<evidence type="ECO:0000313" key="3">
    <source>
        <dbReference type="Proteomes" id="UP000481033"/>
    </source>
</evidence>
<protein>
    <submittedName>
        <fullName evidence="2">ATP-binding protein</fullName>
    </submittedName>
</protein>
<keyword evidence="3" id="KW-1185">Reference proteome</keyword>
<reference evidence="2 3" key="1">
    <citation type="journal article" date="2020" name="Microb. Ecol.">
        <title>Ecogenomics of the Marine Benthic Filamentous Cyanobacterium Adonisia.</title>
        <authorList>
            <person name="Walter J.M."/>
            <person name="Coutinho F.H."/>
            <person name="Leomil L."/>
            <person name="Hargreaves P.I."/>
            <person name="Campeao M.E."/>
            <person name="Vieira V.V."/>
            <person name="Silva B.S."/>
            <person name="Fistarol G.O."/>
            <person name="Salomon P.S."/>
            <person name="Sawabe T."/>
            <person name="Mino S."/>
            <person name="Hosokawa M."/>
            <person name="Miyashita H."/>
            <person name="Maruyama F."/>
            <person name="van Verk M.C."/>
            <person name="Dutilh B.E."/>
            <person name="Thompson C.C."/>
            <person name="Thompson F.L."/>
        </authorList>
    </citation>
    <scope>NUCLEOTIDE SEQUENCE [LARGE SCALE GENOMIC DNA]</scope>
    <source>
        <strain evidence="2 3">CCMR0081</strain>
    </source>
</reference>
<dbReference type="Gene3D" id="3.40.50.300">
    <property type="entry name" value="P-loop containing nucleotide triphosphate hydrolases"/>
    <property type="match status" value="1"/>
</dbReference>
<keyword evidence="2" id="KW-0067">ATP-binding</keyword>
<feature type="domain" description="KAP NTPase" evidence="1">
    <location>
        <begin position="47"/>
        <end position="243"/>
    </location>
</feature>
<proteinExistence type="predicted"/>
<evidence type="ECO:0000313" key="2">
    <source>
        <dbReference type="EMBL" id="NEZ58254.1"/>
    </source>
</evidence>
<organism evidence="2 3">
    <name type="scientific">Adonisia turfae CCMR0081</name>
    <dbReference type="NCBI Taxonomy" id="2292702"/>
    <lineage>
        <taxon>Bacteria</taxon>
        <taxon>Bacillati</taxon>
        <taxon>Cyanobacteriota</taxon>
        <taxon>Adonisia</taxon>
        <taxon>Adonisia turfae</taxon>
    </lineage>
</organism>
<dbReference type="AlphaFoldDB" id="A0A6M0RPS6"/>
<dbReference type="SUPFAM" id="SSF52540">
    <property type="entry name" value="P-loop containing nucleoside triphosphate hydrolases"/>
    <property type="match status" value="1"/>
</dbReference>
<dbReference type="Pfam" id="PF07693">
    <property type="entry name" value="KAP_NTPase"/>
    <property type="match status" value="1"/>
</dbReference>
<dbReference type="EMBL" id="QXHD01000004">
    <property type="protein sequence ID" value="NEZ58254.1"/>
    <property type="molecule type" value="Genomic_DNA"/>
</dbReference>
<sequence length="457" mass="51370">MGVNLGRFFRACNPSKTLNLISPDDGKYYIDFSEVRGSDLVRELKRTITFSDHEPTCQLFTGHIGCGKSTELSRLRQELEDEGYHVVYFESTDDLDMGDVDISDILLAIAKQVSNSLEEARLRLTPNKFQKLLQSTATLLNSEVTGLKVKIPEIAGFKVGEEVGLSSEDGNYSLAFGIGELTTKAKDSKDVRSLLRQHLEPRINSILEVINSELIDTANQQLSTQDKAGLVVIVDNLDRIDNKPRGQGRRQPEYLFVDRGDQLKKLRCHVVYTVPLVLSFSNEQENLTNRFGSAPQVLPMVRTQNRDGSPCEAGISALRQMLLARAFPDLSAQERLARVGELFDSLETLDRLCLASGGHVRNLLVLINYCLKKADPPFTRELLDRVISLRLSDLTKAIDFEEWGLLREVNRTKTVRGEGEYQSLLRSLFVFEYRDAGQTWFALNPVLLNAEELKSDA</sequence>
<dbReference type="RefSeq" id="WP_163700693.1">
    <property type="nucleotide sequence ID" value="NZ_QXHD01000004.1"/>
</dbReference>
<comment type="caution">
    <text evidence="2">The sequence shown here is derived from an EMBL/GenBank/DDBJ whole genome shotgun (WGS) entry which is preliminary data.</text>
</comment>
<gene>
    <name evidence="2" type="ORF">DXZ20_21940</name>
</gene>